<evidence type="ECO:0000313" key="3">
    <source>
        <dbReference type="EMBL" id="RIX32710.1"/>
    </source>
</evidence>
<protein>
    <recommendedName>
        <fullName evidence="2">Anti-sigma factor NepR domain-containing protein</fullName>
    </recommendedName>
</protein>
<dbReference type="AlphaFoldDB" id="A0A418Q488"/>
<proteinExistence type="predicted"/>
<dbReference type="InterPro" id="IPR041649">
    <property type="entry name" value="NepR"/>
</dbReference>
<feature type="region of interest" description="Disordered" evidence="1">
    <location>
        <begin position="1"/>
        <end position="35"/>
    </location>
</feature>
<keyword evidence="4" id="KW-1185">Reference proteome</keyword>
<gene>
    <name evidence="3" type="ORF">D3M59_03705</name>
</gene>
<feature type="domain" description="Anti-sigma factor NepR" evidence="2">
    <location>
        <begin position="31"/>
        <end position="59"/>
    </location>
</feature>
<name>A0A418Q488_9SPHN</name>
<evidence type="ECO:0000256" key="1">
    <source>
        <dbReference type="SAM" id="MobiDB-lite"/>
    </source>
</evidence>
<dbReference type="EMBL" id="QXTF01000001">
    <property type="protein sequence ID" value="RIX32710.1"/>
    <property type="molecule type" value="Genomic_DNA"/>
</dbReference>
<accession>A0A418Q488</accession>
<sequence>MSGTSKADGRRDNAGAGSPDKKKRKDKQGSVGRALRTVYDETLREDVPKDFLDLLGKLD</sequence>
<reference evidence="3 4" key="1">
    <citation type="submission" date="2018-09" db="EMBL/GenBank/DDBJ databases">
        <title>Sphingomonas sp. DAC4.</title>
        <authorList>
            <person name="Seo T."/>
        </authorList>
    </citation>
    <scope>NUCLEOTIDE SEQUENCE [LARGE SCALE GENOMIC DNA]</scope>
    <source>
        <strain evidence="3 4">DAC4</strain>
    </source>
</reference>
<organism evidence="3 4">
    <name type="scientific">Sphingomonas edaphi</name>
    <dbReference type="NCBI Taxonomy" id="2315689"/>
    <lineage>
        <taxon>Bacteria</taxon>
        <taxon>Pseudomonadati</taxon>
        <taxon>Pseudomonadota</taxon>
        <taxon>Alphaproteobacteria</taxon>
        <taxon>Sphingomonadales</taxon>
        <taxon>Sphingomonadaceae</taxon>
        <taxon>Sphingomonas</taxon>
    </lineage>
</organism>
<evidence type="ECO:0000313" key="4">
    <source>
        <dbReference type="Proteomes" id="UP000285023"/>
    </source>
</evidence>
<dbReference type="Proteomes" id="UP000285023">
    <property type="component" value="Unassembled WGS sequence"/>
</dbReference>
<dbReference type="Pfam" id="PF18557">
    <property type="entry name" value="NepR"/>
    <property type="match status" value="1"/>
</dbReference>
<comment type="caution">
    <text evidence="3">The sequence shown here is derived from an EMBL/GenBank/DDBJ whole genome shotgun (WGS) entry which is preliminary data.</text>
</comment>
<evidence type="ECO:0000259" key="2">
    <source>
        <dbReference type="Pfam" id="PF18557"/>
    </source>
</evidence>